<dbReference type="KEGG" id="mus:103989489"/>
<dbReference type="PRINTS" id="PR00291">
    <property type="entry name" value="KUNITZINHBTR"/>
</dbReference>
<dbReference type="AlphaFoldDB" id="A0A804ISC3"/>
<keyword evidence="1" id="KW-0732">Signal</keyword>
<dbReference type="PANTHER" id="PTHR33107">
    <property type="entry name" value="KUNITZ TRYPSIN INHIBITOR 2"/>
    <property type="match status" value="1"/>
</dbReference>
<proteinExistence type="predicted"/>
<dbReference type="EnsemblPlants" id="Ma04_t21650.1">
    <property type="protein sequence ID" value="Ma04_p21650.1"/>
    <property type="gene ID" value="Ma04_g21650"/>
</dbReference>
<dbReference type="EMBL" id="HG996469">
    <property type="protein sequence ID" value="CAG1842974.1"/>
    <property type="molecule type" value="Genomic_DNA"/>
</dbReference>
<dbReference type="InterPro" id="IPR011065">
    <property type="entry name" value="Kunitz_inhibitor_STI-like_sf"/>
</dbReference>
<dbReference type="InterPro" id="IPR002160">
    <property type="entry name" value="Prot_inh_Kunz-lg"/>
</dbReference>
<dbReference type="FunCoup" id="A0A804ISC3">
    <property type="interactions" value="2110"/>
</dbReference>
<evidence type="ECO:0000313" key="2">
    <source>
        <dbReference type="EMBL" id="CAG1842974.1"/>
    </source>
</evidence>
<accession>A0A804ISC3</accession>
<dbReference type="Gene3D" id="2.80.10.50">
    <property type="match status" value="1"/>
</dbReference>
<dbReference type="PROSITE" id="PS00283">
    <property type="entry name" value="SOYBEAN_KUNITZ"/>
    <property type="match status" value="1"/>
</dbReference>
<dbReference type="GO" id="GO:0004866">
    <property type="term" value="F:endopeptidase inhibitor activity"/>
    <property type="evidence" value="ECO:0007669"/>
    <property type="project" value="InterPro"/>
</dbReference>
<dbReference type="SUPFAM" id="SSF50386">
    <property type="entry name" value="STI-like"/>
    <property type="match status" value="1"/>
</dbReference>
<dbReference type="Proteomes" id="UP000012960">
    <property type="component" value="Unplaced"/>
</dbReference>
<dbReference type="SMART" id="SM00452">
    <property type="entry name" value="STI"/>
    <property type="match status" value="1"/>
</dbReference>
<dbReference type="OrthoDB" id="1918435at2759"/>
<dbReference type="PANTHER" id="PTHR33107:SF5">
    <property type="entry name" value="KUNITZ TRYPSIN INHIBITOR 5"/>
    <property type="match status" value="1"/>
</dbReference>
<organism evidence="3 4">
    <name type="scientific">Musa acuminata subsp. malaccensis</name>
    <name type="common">Wild banana</name>
    <name type="synonym">Musa malaccensis</name>
    <dbReference type="NCBI Taxonomy" id="214687"/>
    <lineage>
        <taxon>Eukaryota</taxon>
        <taxon>Viridiplantae</taxon>
        <taxon>Streptophyta</taxon>
        <taxon>Embryophyta</taxon>
        <taxon>Tracheophyta</taxon>
        <taxon>Spermatophyta</taxon>
        <taxon>Magnoliopsida</taxon>
        <taxon>Liliopsida</taxon>
        <taxon>Zingiberales</taxon>
        <taxon>Musaceae</taxon>
        <taxon>Musa</taxon>
    </lineage>
</organism>
<reference evidence="2" key="1">
    <citation type="submission" date="2021-03" db="EMBL/GenBank/DDBJ databases">
        <authorList>
            <consortium name="Genoscope - CEA"/>
            <person name="William W."/>
        </authorList>
    </citation>
    <scope>NUCLEOTIDE SEQUENCE</scope>
    <source>
        <strain evidence="2">Doubled-haploid Pahang</strain>
    </source>
</reference>
<reference evidence="3" key="2">
    <citation type="submission" date="2021-05" db="UniProtKB">
        <authorList>
            <consortium name="EnsemblPlants"/>
        </authorList>
    </citation>
    <scope>IDENTIFICATION</scope>
    <source>
        <strain evidence="3">subsp. malaccensis</strain>
    </source>
</reference>
<keyword evidence="4" id="KW-1185">Reference proteome</keyword>
<name>A0A804ISC3_MUSAM</name>
<feature type="chain" id="PRO_5043242081" evidence="1">
    <location>
        <begin position="25"/>
        <end position="200"/>
    </location>
</feature>
<sequence>MKPTRFVLSAIFLVFSALALPASADEPVRDTDGNVLQRGVDYYIRPTVTDIGGGLTLEARNGSCPLSVALASLPADNGLPLQFSPEDDDDDTVELSTDTNVIFSAFTTCLQSTVWKLELDEGEGRYYVVIGGVAGNPGKETLSNWFKIESYQGVYKLVFCPTVCDYCRPVCGSLGVYEQGGRQWLGIRDDTPFPFEFKRA</sequence>
<evidence type="ECO:0000313" key="3">
    <source>
        <dbReference type="EnsemblPlants" id="Ma04_p21650.1"/>
    </source>
</evidence>
<dbReference type="Gramene" id="Ma04_t21650.1">
    <property type="protein sequence ID" value="Ma04_p21650.1"/>
    <property type="gene ID" value="Ma04_g21650"/>
</dbReference>
<dbReference type="Pfam" id="PF00197">
    <property type="entry name" value="Kunitz_legume"/>
    <property type="match status" value="1"/>
</dbReference>
<evidence type="ECO:0000256" key="1">
    <source>
        <dbReference type="SAM" id="SignalP"/>
    </source>
</evidence>
<dbReference type="OMA" id="QSPIWLC"/>
<gene>
    <name evidence="2" type="ORF">GSMUA_127690.1</name>
</gene>
<dbReference type="CDD" id="cd23375">
    <property type="entry name" value="beta-trefoil_STI_VvMLP-like"/>
    <property type="match status" value="1"/>
</dbReference>
<evidence type="ECO:0000313" key="4">
    <source>
        <dbReference type="Proteomes" id="UP000012960"/>
    </source>
</evidence>
<feature type="signal peptide" evidence="1">
    <location>
        <begin position="1"/>
        <end position="24"/>
    </location>
</feature>
<protein>
    <submittedName>
        <fullName evidence="2">(wild Malaysian banana) hypothetical protein</fullName>
    </submittedName>
</protein>